<dbReference type="PRINTS" id="PR00604">
    <property type="entry name" value="CYTCHRMECIAB"/>
</dbReference>
<dbReference type="AlphaFoldDB" id="A0A0D3HZH0"/>
<protein>
    <recommendedName>
        <fullName evidence="11">Cytochrome c domain-containing protein</fullName>
    </recommendedName>
</protein>
<dbReference type="HOGENOM" id="CLU_060944_3_0_1"/>
<dbReference type="InterPro" id="IPR009056">
    <property type="entry name" value="Cyt_c-like_dom"/>
</dbReference>
<sequence length="102" mass="10659">PAGSAAAGEKIFKGKCAACHTTLEAQGGKSGPGLGGIIGADAGKRAGFKYTPAFTAASFTWTDKAMYEYLKNPKTYIKTNMAFPGFKKPEDNANVVAYLCSL</sequence>
<evidence type="ECO:0000256" key="2">
    <source>
        <dbReference type="ARBA" id="ARBA00006488"/>
    </source>
</evidence>
<keyword evidence="10" id="KW-0496">Mitochondrion</keyword>
<dbReference type="EnsemblProtists" id="EOD04405">
    <property type="protein sequence ID" value="EOD04405"/>
    <property type="gene ID" value="EMIHUDRAFT_48828"/>
</dbReference>
<evidence type="ECO:0000256" key="1">
    <source>
        <dbReference type="ARBA" id="ARBA00004569"/>
    </source>
</evidence>
<evidence type="ECO:0000259" key="11">
    <source>
        <dbReference type="PROSITE" id="PS51007"/>
    </source>
</evidence>
<dbReference type="InterPro" id="IPR036909">
    <property type="entry name" value="Cyt_c-like_dom_sf"/>
</dbReference>
<dbReference type="GO" id="GO:0046872">
    <property type="term" value="F:metal ion binding"/>
    <property type="evidence" value="ECO:0007669"/>
    <property type="project" value="UniProtKB-KW"/>
</dbReference>
<evidence type="ECO:0000256" key="3">
    <source>
        <dbReference type="ARBA" id="ARBA00022448"/>
    </source>
</evidence>
<organism evidence="12 13">
    <name type="scientific">Emiliania huxleyi (strain CCMP1516)</name>
    <dbReference type="NCBI Taxonomy" id="280463"/>
    <lineage>
        <taxon>Eukaryota</taxon>
        <taxon>Haptista</taxon>
        <taxon>Haptophyta</taxon>
        <taxon>Prymnesiophyceae</taxon>
        <taxon>Isochrysidales</taxon>
        <taxon>Noelaerhabdaceae</taxon>
        <taxon>Emiliania</taxon>
    </lineage>
</organism>
<evidence type="ECO:0000313" key="13">
    <source>
        <dbReference type="Proteomes" id="UP000013827"/>
    </source>
</evidence>
<dbReference type="GO" id="GO:0005758">
    <property type="term" value="C:mitochondrial intermembrane space"/>
    <property type="evidence" value="ECO:0007669"/>
    <property type="project" value="UniProtKB-SubCell"/>
</dbReference>
<keyword evidence="10" id="KW-0679">Respiratory chain</keyword>
<evidence type="ECO:0000256" key="4">
    <source>
        <dbReference type="ARBA" id="ARBA00022617"/>
    </source>
</evidence>
<accession>A0A0D3HZH0</accession>
<keyword evidence="13" id="KW-1185">Reference proteome</keyword>
<dbReference type="OMA" id="NKGVIWG"/>
<evidence type="ECO:0000256" key="9">
    <source>
        <dbReference type="RuleBase" id="RU004426"/>
    </source>
</evidence>
<dbReference type="GeneID" id="17250576"/>
<dbReference type="Gene3D" id="1.10.760.10">
    <property type="entry name" value="Cytochrome c-like domain"/>
    <property type="match status" value="1"/>
</dbReference>
<keyword evidence="6 10" id="KW-0249">Electron transport</keyword>
<dbReference type="Proteomes" id="UP000013827">
    <property type="component" value="Unassembled WGS sequence"/>
</dbReference>
<dbReference type="PROSITE" id="PS51007">
    <property type="entry name" value="CYTC"/>
    <property type="match status" value="1"/>
</dbReference>
<keyword evidence="3 10" id="KW-0813">Transport</keyword>
<dbReference type="STRING" id="2903.R1CQ55"/>
<dbReference type="GO" id="GO:0009055">
    <property type="term" value="F:electron transfer activity"/>
    <property type="evidence" value="ECO:0007669"/>
    <property type="project" value="InterPro"/>
</dbReference>
<comment type="subcellular location">
    <subcellularLocation>
        <location evidence="1">Mitochondrion intermembrane space</location>
    </subcellularLocation>
</comment>
<comment type="function">
    <text evidence="10">Electron carrier protein. The oxidized form of the cytochrome c heme group can accept an electron from the heme group of the cytochrome c1 subunit of cytochrome reductase. Cytochrome c then transfers this electron to the cytochrome oxidase complex, the final protein carrier in the mitochondrial electron-transport chain.</text>
</comment>
<keyword evidence="5 8" id="KW-0479">Metal-binding</keyword>
<name>A0A0D3HZH0_EMIH1</name>
<dbReference type="eggNOG" id="KOG3453">
    <property type="taxonomic scope" value="Eukaryota"/>
</dbReference>
<evidence type="ECO:0000256" key="6">
    <source>
        <dbReference type="ARBA" id="ARBA00022982"/>
    </source>
</evidence>
<comment type="similarity">
    <text evidence="2 9">Belongs to the cytochrome c family.</text>
</comment>
<evidence type="ECO:0000256" key="7">
    <source>
        <dbReference type="ARBA" id="ARBA00023004"/>
    </source>
</evidence>
<dbReference type="KEGG" id="ehx:EMIHUDRAFT_48828"/>
<dbReference type="PANTHER" id="PTHR11961">
    <property type="entry name" value="CYTOCHROME C"/>
    <property type="match status" value="1"/>
</dbReference>
<evidence type="ECO:0000313" key="12">
    <source>
        <dbReference type="EnsemblProtists" id="EOD04405"/>
    </source>
</evidence>
<keyword evidence="4 8" id="KW-0349">Heme</keyword>
<dbReference type="SUPFAM" id="SSF46626">
    <property type="entry name" value="Cytochrome c"/>
    <property type="match status" value="1"/>
</dbReference>
<reference evidence="12" key="2">
    <citation type="submission" date="2024-10" db="UniProtKB">
        <authorList>
            <consortium name="EnsemblProtists"/>
        </authorList>
    </citation>
    <scope>IDENTIFICATION</scope>
</reference>
<reference evidence="13" key="1">
    <citation type="journal article" date="2013" name="Nature">
        <title>Pan genome of the phytoplankton Emiliania underpins its global distribution.</title>
        <authorList>
            <person name="Read B.A."/>
            <person name="Kegel J."/>
            <person name="Klute M.J."/>
            <person name="Kuo A."/>
            <person name="Lefebvre S.C."/>
            <person name="Maumus F."/>
            <person name="Mayer C."/>
            <person name="Miller J."/>
            <person name="Monier A."/>
            <person name="Salamov A."/>
            <person name="Young J."/>
            <person name="Aguilar M."/>
            <person name="Claverie J.M."/>
            <person name="Frickenhaus S."/>
            <person name="Gonzalez K."/>
            <person name="Herman E.K."/>
            <person name="Lin Y.C."/>
            <person name="Napier J."/>
            <person name="Ogata H."/>
            <person name="Sarno A.F."/>
            <person name="Shmutz J."/>
            <person name="Schroeder D."/>
            <person name="de Vargas C."/>
            <person name="Verret F."/>
            <person name="von Dassow P."/>
            <person name="Valentin K."/>
            <person name="Van de Peer Y."/>
            <person name="Wheeler G."/>
            <person name="Dacks J.B."/>
            <person name="Delwiche C.F."/>
            <person name="Dyhrman S.T."/>
            <person name="Glockner G."/>
            <person name="John U."/>
            <person name="Richards T."/>
            <person name="Worden A.Z."/>
            <person name="Zhang X."/>
            <person name="Grigoriev I.V."/>
            <person name="Allen A.E."/>
            <person name="Bidle K."/>
            <person name="Borodovsky M."/>
            <person name="Bowler C."/>
            <person name="Brownlee C."/>
            <person name="Cock J.M."/>
            <person name="Elias M."/>
            <person name="Gladyshev V.N."/>
            <person name="Groth M."/>
            <person name="Guda C."/>
            <person name="Hadaegh A."/>
            <person name="Iglesias-Rodriguez M.D."/>
            <person name="Jenkins J."/>
            <person name="Jones B.M."/>
            <person name="Lawson T."/>
            <person name="Leese F."/>
            <person name="Lindquist E."/>
            <person name="Lobanov A."/>
            <person name="Lomsadze A."/>
            <person name="Malik S.B."/>
            <person name="Marsh M.E."/>
            <person name="Mackinder L."/>
            <person name="Mock T."/>
            <person name="Mueller-Roeber B."/>
            <person name="Pagarete A."/>
            <person name="Parker M."/>
            <person name="Probert I."/>
            <person name="Quesneville H."/>
            <person name="Raines C."/>
            <person name="Rensing S.A."/>
            <person name="Riano-Pachon D.M."/>
            <person name="Richier S."/>
            <person name="Rokitta S."/>
            <person name="Shiraiwa Y."/>
            <person name="Soanes D.M."/>
            <person name="van der Giezen M."/>
            <person name="Wahlund T.M."/>
            <person name="Williams B."/>
            <person name="Wilson W."/>
            <person name="Wolfe G."/>
            <person name="Wurch L.L."/>
        </authorList>
    </citation>
    <scope>NUCLEOTIDE SEQUENCE</scope>
</reference>
<dbReference type="InterPro" id="IPR002327">
    <property type="entry name" value="Cyt_c_1A/1B"/>
</dbReference>
<comment type="PTM">
    <text evidence="10">Binds 1 heme group per subunit.</text>
</comment>
<keyword evidence="7 8" id="KW-0408">Iron</keyword>
<dbReference type="RefSeq" id="XP_005756834.1">
    <property type="nucleotide sequence ID" value="XM_005756777.1"/>
</dbReference>
<dbReference type="Pfam" id="PF00034">
    <property type="entry name" value="Cytochrom_C"/>
    <property type="match status" value="1"/>
</dbReference>
<dbReference type="PaxDb" id="2903-EOD04405"/>
<evidence type="ECO:0000256" key="5">
    <source>
        <dbReference type="ARBA" id="ARBA00022723"/>
    </source>
</evidence>
<dbReference type="GO" id="GO:0020037">
    <property type="term" value="F:heme binding"/>
    <property type="evidence" value="ECO:0007669"/>
    <property type="project" value="InterPro"/>
</dbReference>
<proteinExistence type="inferred from homology"/>
<evidence type="ECO:0000256" key="10">
    <source>
        <dbReference type="RuleBase" id="RU004427"/>
    </source>
</evidence>
<feature type="domain" description="Cytochrome c" evidence="11">
    <location>
        <begin position="3"/>
        <end position="102"/>
    </location>
</feature>
<evidence type="ECO:0000256" key="8">
    <source>
        <dbReference type="PROSITE-ProRule" id="PRU00433"/>
    </source>
</evidence>